<evidence type="ECO:0000313" key="2">
    <source>
        <dbReference type="EMBL" id="KAF9442331.1"/>
    </source>
</evidence>
<evidence type="ECO:0000313" key="3">
    <source>
        <dbReference type="Proteomes" id="UP000807342"/>
    </source>
</evidence>
<sequence>MAGPNKPRSKRAVFKGFFSRLSHNIVPRPTSPASTTPSAPSPPESTPAAAIIGAPRSEHNARAPINVTGPQYNHNNVKRPTDTPDDGAGSMRVTARLGSLSNTMAHSEPPKNTNLAPALNIAPPSDEETHAHSNVAIAQGGRRPASMYSSDVSTPPNNDITPSSNFVLTSNETIPPAPSIAVTPPNNPTHSSSIAAASPVATPVDLGAPSRSNSPAITSPHPRVIPQMVNPPEASVTTPGAFAGASGWIVENFNIYSQETISHTSSGESCVYSNCV</sequence>
<feature type="compositionally biased region" description="Polar residues" evidence="1">
    <location>
        <begin position="147"/>
        <end position="162"/>
    </location>
</feature>
<name>A0A9P5X2Q7_9AGAR</name>
<keyword evidence="3" id="KW-1185">Reference proteome</keyword>
<dbReference type="AlphaFoldDB" id="A0A9P5X2Q7"/>
<feature type="region of interest" description="Disordered" evidence="1">
    <location>
        <begin position="138"/>
        <end position="162"/>
    </location>
</feature>
<evidence type="ECO:0000256" key="1">
    <source>
        <dbReference type="SAM" id="MobiDB-lite"/>
    </source>
</evidence>
<protein>
    <submittedName>
        <fullName evidence="2">Uncharacterized protein</fullName>
    </submittedName>
</protein>
<organism evidence="2 3">
    <name type="scientific">Macrolepiota fuliginosa MF-IS2</name>
    <dbReference type="NCBI Taxonomy" id="1400762"/>
    <lineage>
        <taxon>Eukaryota</taxon>
        <taxon>Fungi</taxon>
        <taxon>Dikarya</taxon>
        <taxon>Basidiomycota</taxon>
        <taxon>Agaricomycotina</taxon>
        <taxon>Agaricomycetes</taxon>
        <taxon>Agaricomycetidae</taxon>
        <taxon>Agaricales</taxon>
        <taxon>Agaricineae</taxon>
        <taxon>Agaricaceae</taxon>
        <taxon>Macrolepiota</taxon>
    </lineage>
</organism>
<proteinExistence type="predicted"/>
<gene>
    <name evidence="2" type="ORF">P691DRAFT_765313</name>
</gene>
<reference evidence="2" key="1">
    <citation type="submission" date="2020-11" db="EMBL/GenBank/DDBJ databases">
        <authorList>
            <consortium name="DOE Joint Genome Institute"/>
            <person name="Ahrendt S."/>
            <person name="Riley R."/>
            <person name="Andreopoulos W."/>
            <person name="Labutti K."/>
            <person name="Pangilinan J."/>
            <person name="Ruiz-Duenas F.J."/>
            <person name="Barrasa J.M."/>
            <person name="Sanchez-Garcia M."/>
            <person name="Camarero S."/>
            <person name="Miyauchi S."/>
            <person name="Serrano A."/>
            <person name="Linde D."/>
            <person name="Babiker R."/>
            <person name="Drula E."/>
            <person name="Ayuso-Fernandez I."/>
            <person name="Pacheco R."/>
            <person name="Padilla G."/>
            <person name="Ferreira P."/>
            <person name="Barriuso J."/>
            <person name="Kellner H."/>
            <person name="Castanera R."/>
            <person name="Alfaro M."/>
            <person name="Ramirez L."/>
            <person name="Pisabarro A.G."/>
            <person name="Kuo A."/>
            <person name="Tritt A."/>
            <person name="Lipzen A."/>
            <person name="He G."/>
            <person name="Yan M."/>
            <person name="Ng V."/>
            <person name="Cullen D."/>
            <person name="Martin F."/>
            <person name="Rosso M.-N."/>
            <person name="Henrissat B."/>
            <person name="Hibbett D."/>
            <person name="Martinez A.T."/>
            <person name="Grigoriev I.V."/>
        </authorList>
    </citation>
    <scope>NUCLEOTIDE SEQUENCE</scope>
    <source>
        <strain evidence="2">MF-IS2</strain>
    </source>
</reference>
<feature type="region of interest" description="Disordered" evidence="1">
    <location>
        <begin position="21"/>
        <end position="91"/>
    </location>
</feature>
<dbReference type="Proteomes" id="UP000807342">
    <property type="component" value="Unassembled WGS sequence"/>
</dbReference>
<comment type="caution">
    <text evidence="2">The sequence shown here is derived from an EMBL/GenBank/DDBJ whole genome shotgun (WGS) entry which is preliminary data.</text>
</comment>
<accession>A0A9P5X2Q7</accession>
<dbReference type="EMBL" id="MU151651">
    <property type="protein sequence ID" value="KAF9442331.1"/>
    <property type="molecule type" value="Genomic_DNA"/>
</dbReference>